<dbReference type="InterPro" id="IPR023115">
    <property type="entry name" value="TIF_IF2_dom3"/>
</dbReference>
<dbReference type="Pfam" id="PF00009">
    <property type="entry name" value="GTP_EFTU"/>
    <property type="match status" value="1"/>
</dbReference>
<dbReference type="SUPFAM" id="SSF50447">
    <property type="entry name" value="Translation proteins"/>
    <property type="match status" value="2"/>
</dbReference>
<keyword evidence="5 8" id="KW-0648">Protein biosynthesis</keyword>
<dbReference type="InterPro" id="IPR036925">
    <property type="entry name" value="TIF_IF2_dom3_sf"/>
</dbReference>
<organism evidence="11 12">
    <name type="scientific">Mycoplasmoides gallisepticum S6</name>
    <dbReference type="NCBI Taxonomy" id="1006581"/>
    <lineage>
        <taxon>Bacteria</taxon>
        <taxon>Bacillati</taxon>
        <taxon>Mycoplasmatota</taxon>
        <taxon>Mycoplasmoidales</taxon>
        <taxon>Mycoplasmoidaceae</taxon>
        <taxon>Mycoplasmoides</taxon>
    </lineage>
</organism>
<dbReference type="SUPFAM" id="SSF52540">
    <property type="entry name" value="P-loop containing nucleoside triphosphate hydrolases"/>
    <property type="match status" value="1"/>
</dbReference>
<evidence type="ECO:0000256" key="3">
    <source>
        <dbReference type="ARBA" id="ARBA00022540"/>
    </source>
</evidence>
<feature type="binding site" evidence="8">
    <location>
        <begin position="173"/>
        <end position="177"/>
    </location>
    <ligand>
        <name>GTP</name>
        <dbReference type="ChEBI" id="CHEBI:37565"/>
    </ligand>
</feature>
<dbReference type="KEGG" id="mgz:GCW_00615"/>
<dbReference type="CDD" id="cd01887">
    <property type="entry name" value="IF2_eIF5B"/>
    <property type="match status" value="1"/>
</dbReference>
<evidence type="ECO:0000256" key="9">
    <source>
        <dbReference type="RuleBase" id="RU000644"/>
    </source>
</evidence>
<dbReference type="InterPro" id="IPR006847">
    <property type="entry name" value="IF2_N"/>
</dbReference>
<dbReference type="Gene3D" id="3.40.50.300">
    <property type="entry name" value="P-loop containing nucleotide triphosphate hydrolases"/>
    <property type="match status" value="1"/>
</dbReference>
<dbReference type="FunFam" id="2.40.30.10:FF:000054">
    <property type="entry name" value="Translation initiation factor IF-2"/>
    <property type="match status" value="1"/>
</dbReference>
<evidence type="ECO:0000256" key="8">
    <source>
        <dbReference type="HAMAP-Rule" id="MF_00100"/>
    </source>
</evidence>
<dbReference type="NCBIfam" id="TIGR00231">
    <property type="entry name" value="small_GTP"/>
    <property type="match status" value="1"/>
</dbReference>
<evidence type="ECO:0000256" key="7">
    <source>
        <dbReference type="ARBA" id="ARBA00025162"/>
    </source>
</evidence>
<dbReference type="FunFam" id="3.40.50.10050:FF:000001">
    <property type="entry name" value="Translation initiation factor IF-2"/>
    <property type="match status" value="1"/>
</dbReference>
<dbReference type="InterPro" id="IPR000795">
    <property type="entry name" value="T_Tr_GTP-bd_dom"/>
</dbReference>
<evidence type="ECO:0000259" key="10">
    <source>
        <dbReference type="PROSITE" id="PS51722"/>
    </source>
</evidence>
<dbReference type="FunFam" id="2.40.30.10:FF:000008">
    <property type="entry name" value="Translation initiation factor IF-2"/>
    <property type="match status" value="1"/>
</dbReference>
<dbReference type="HAMAP" id="MF_00100_B">
    <property type="entry name" value="IF_2_B"/>
    <property type="match status" value="1"/>
</dbReference>
<dbReference type="Pfam" id="PF11987">
    <property type="entry name" value="IF-2"/>
    <property type="match status" value="1"/>
</dbReference>
<dbReference type="InterPro" id="IPR053905">
    <property type="entry name" value="EF-G-like_DII"/>
</dbReference>
<evidence type="ECO:0000256" key="4">
    <source>
        <dbReference type="ARBA" id="ARBA00022741"/>
    </source>
</evidence>
<comment type="subcellular location">
    <subcellularLocation>
        <location evidence="8">Cytoplasm</location>
    </subcellularLocation>
</comment>
<dbReference type="InterPro" id="IPR027417">
    <property type="entry name" value="P-loop_NTPase"/>
</dbReference>
<dbReference type="Gene3D" id="2.40.30.10">
    <property type="entry name" value="Translation factors"/>
    <property type="match status" value="2"/>
</dbReference>
<dbReference type="RefSeq" id="WP_011883799.1">
    <property type="nucleotide sequence ID" value="NC_023030.2"/>
</dbReference>
<dbReference type="PANTHER" id="PTHR43381:SF5">
    <property type="entry name" value="TR-TYPE G DOMAIN-CONTAINING PROTEIN"/>
    <property type="match status" value="1"/>
</dbReference>
<dbReference type="GO" id="GO:0005829">
    <property type="term" value="C:cytosol"/>
    <property type="evidence" value="ECO:0007669"/>
    <property type="project" value="TreeGrafter"/>
</dbReference>
<accession>A0A0F6CK10</accession>
<feature type="region of interest" description="G-domain" evidence="8">
    <location>
        <begin position="121"/>
        <end position="269"/>
    </location>
</feature>
<dbReference type="AlphaFoldDB" id="A0A0F6CK10"/>
<evidence type="ECO:0000313" key="12">
    <source>
        <dbReference type="Proteomes" id="UP000018735"/>
    </source>
</evidence>
<dbReference type="CDD" id="cd03702">
    <property type="entry name" value="IF2_mtIF2_II"/>
    <property type="match status" value="1"/>
</dbReference>
<dbReference type="EMBL" id="CP006916">
    <property type="protein sequence ID" value="AHB99432.1"/>
    <property type="molecule type" value="Genomic_DNA"/>
</dbReference>
<feature type="domain" description="Tr-type G" evidence="10">
    <location>
        <begin position="118"/>
        <end position="285"/>
    </location>
</feature>
<dbReference type="CDD" id="cd03692">
    <property type="entry name" value="mtIF2_IVc"/>
    <property type="match status" value="1"/>
</dbReference>
<dbReference type="GO" id="GO:0003743">
    <property type="term" value="F:translation initiation factor activity"/>
    <property type="evidence" value="ECO:0007669"/>
    <property type="project" value="UniProtKB-UniRule"/>
</dbReference>
<dbReference type="Pfam" id="PF04760">
    <property type="entry name" value="IF2_N"/>
    <property type="match status" value="1"/>
</dbReference>
<dbReference type="PROSITE" id="PS51722">
    <property type="entry name" value="G_TR_2"/>
    <property type="match status" value="1"/>
</dbReference>
<evidence type="ECO:0000256" key="5">
    <source>
        <dbReference type="ARBA" id="ARBA00022917"/>
    </source>
</evidence>
<gene>
    <name evidence="8 11" type="primary">infB</name>
    <name evidence="11" type="ORF">GCW_00615</name>
</gene>
<keyword evidence="8" id="KW-0963">Cytoplasm</keyword>
<dbReference type="InterPro" id="IPR015760">
    <property type="entry name" value="TIF_IF2"/>
</dbReference>
<keyword evidence="4 8" id="KW-0547">Nucleotide-binding</keyword>
<evidence type="ECO:0000256" key="1">
    <source>
        <dbReference type="ARBA" id="ARBA00007733"/>
    </source>
</evidence>
<comment type="similarity">
    <text evidence="1 8 9">Belongs to the TRAFAC class translation factor GTPase superfamily. Classic translation factor GTPase family. IF-2 subfamily.</text>
</comment>
<dbReference type="InterPro" id="IPR000178">
    <property type="entry name" value="TF_IF2_bacterial-like"/>
</dbReference>
<proteinExistence type="inferred from homology"/>
<dbReference type="Pfam" id="PF22042">
    <property type="entry name" value="EF-G_D2"/>
    <property type="match status" value="1"/>
</dbReference>
<evidence type="ECO:0000313" key="11">
    <source>
        <dbReference type="EMBL" id="AHB99432.1"/>
    </source>
</evidence>
<dbReference type="NCBIfam" id="TIGR00487">
    <property type="entry name" value="IF-2"/>
    <property type="match status" value="1"/>
</dbReference>
<evidence type="ECO:0000256" key="2">
    <source>
        <dbReference type="ARBA" id="ARBA00020675"/>
    </source>
</evidence>
<keyword evidence="3 8" id="KW-0396">Initiation factor</keyword>
<dbReference type="InterPro" id="IPR009000">
    <property type="entry name" value="Transl_B-barrel_sf"/>
</dbReference>
<feature type="binding site" evidence="8">
    <location>
        <begin position="127"/>
        <end position="134"/>
    </location>
    <ligand>
        <name>GTP</name>
        <dbReference type="ChEBI" id="CHEBI:37565"/>
    </ligand>
</feature>
<comment type="function">
    <text evidence="7 8 9">One of the essential components for the initiation of protein synthesis. Protects formylmethionyl-tRNA from spontaneous hydrolysis and promotes its binding to the 30S ribosomal subunits. Also involved in the hydrolysis of GTP during the formation of the 70S ribosomal complex.</text>
</comment>
<sequence length="615" mass="68121">MNKKPTRNKKPVDQRSKINIKSYLKEVQVGVKDGVFIYTDPLSIDQFAKKVNQPVAKIIKHFFSKGINTINLNTILSLEQIGELCLEFGLDFKIEKSVTSENLLDNIEFKDKKEDLVKRPPIVTVMGHVDHGKTSLLDAIRSTNVTSNEAGGITQHIGAYQVKKNNELITFIDTPGHEAFTEMRARGANLTDIVVLVVAGDDGIKPQTEEAIDHAKNANVPIIVFVNKMDKSGANFDRVIQQISKYDLSPEEYGGDTIFVQGSAIKKEGINELLDAILMLAEINEYKANPNADPYGIVVESKLEPGLGPQATVIIKRGTLKVGDYICIGAAYGKVRIMQDENGNNLTEATPSRPVKISGLDAIPQAGEKFLGLATEKEAKELSDSYKLKQQKQKHLSLQESHEKRTRINTNGIKCVDLIIKSDVQGSLEAIKYAISNINIEGVTTNIIRASTGVISETDIKLAQASNSTVISFNLGVSKQIRDLANSDNVQILSYEIIYKMVEDLEKIMKGELDPVYEESVIGQAVVRVLWKHSKIGTIAGSYVTSGKVVKNALCRVLRDDVIIYKSKIASLKSKTTFVDKVEHNKECGIVVENYNDIKEDDIIEVYEIVKKRVY</sequence>
<keyword evidence="6 8" id="KW-0342">GTP-binding</keyword>
<reference evidence="11 12" key="1">
    <citation type="journal article" date="2011" name="PLoS ONE">
        <title>Core proteome of the minimal cell: comparative proteomics of three mollicute species.</title>
        <authorList>
            <person name="Fisunov G.Y."/>
            <person name="Alexeev D.G."/>
            <person name="Bazaleev N.A."/>
            <person name="Ladygina V.G."/>
            <person name="Galyamina M.A."/>
            <person name="Kondratov I.G."/>
            <person name="Zhukova N.A."/>
            <person name="Serebryakova M.V."/>
            <person name="Demina I.A."/>
            <person name="Govorun V.M."/>
        </authorList>
    </citation>
    <scope>NUCLEOTIDE SEQUENCE [LARGE SCALE GENOMIC DNA]</scope>
    <source>
        <strain evidence="11 12">S6</strain>
    </source>
</reference>
<feature type="binding site" evidence="8">
    <location>
        <begin position="227"/>
        <end position="230"/>
    </location>
    <ligand>
        <name>GTP</name>
        <dbReference type="ChEBI" id="CHEBI:37565"/>
    </ligand>
</feature>
<evidence type="ECO:0000256" key="6">
    <source>
        <dbReference type="ARBA" id="ARBA00023134"/>
    </source>
</evidence>
<protein>
    <recommendedName>
        <fullName evidence="2 8">Translation initiation factor IF-2</fullName>
    </recommendedName>
</protein>
<dbReference type="FunFam" id="3.40.50.300:FF:000019">
    <property type="entry name" value="Translation initiation factor IF-2"/>
    <property type="match status" value="1"/>
</dbReference>
<dbReference type="Gene3D" id="3.40.50.10050">
    <property type="entry name" value="Translation initiation factor IF- 2, domain 3"/>
    <property type="match status" value="1"/>
</dbReference>
<dbReference type="GO" id="GO:0003924">
    <property type="term" value="F:GTPase activity"/>
    <property type="evidence" value="ECO:0007669"/>
    <property type="project" value="UniProtKB-UniRule"/>
</dbReference>
<dbReference type="SUPFAM" id="SSF52156">
    <property type="entry name" value="Initiation factor IF2/eIF5b, domain 3"/>
    <property type="match status" value="1"/>
</dbReference>
<dbReference type="GO" id="GO:0005525">
    <property type="term" value="F:GTP binding"/>
    <property type="evidence" value="ECO:0007669"/>
    <property type="project" value="UniProtKB-KW"/>
</dbReference>
<name>A0A0F6CK10_MYCGL</name>
<dbReference type="Proteomes" id="UP000018735">
    <property type="component" value="Chromosome"/>
</dbReference>
<dbReference type="InterPro" id="IPR005225">
    <property type="entry name" value="Small_GTP-bd"/>
</dbReference>
<dbReference type="PANTHER" id="PTHR43381">
    <property type="entry name" value="TRANSLATION INITIATION FACTOR IF-2-RELATED"/>
    <property type="match status" value="1"/>
</dbReference>
<dbReference type="eggNOG" id="COG0532">
    <property type="taxonomic scope" value="Bacteria"/>
</dbReference>
<dbReference type="InterPro" id="IPR044145">
    <property type="entry name" value="IF2_II"/>
</dbReference>
<dbReference type="HOGENOM" id="CLU_006301_5_1_14"/>